<organism evidence="1">
    <name type="scientific">marine sediment metagenome</name>
    <dbReference type="NCBI Taxonomy" id="412755"/>
    <lineage>
        <taxon>unclassified sequences</taxon>
        <taxon>metagenomes</taxon>
        <taxon>ecological metagenomes</taxon>
    </lineage>
</organism>
<dbReference type="AlphaFoldDB" id="X1CSW8"/>
<name>X1CSW8_9ZZZZ</name>
<dbReference type="EMBL" id="BART01033771">
    <property type="protein sequence ID" value="GAH10892.1"/>
    <property type="molecule type" value="Genomic_DNA"/>
</dbReference>
<evidence type="ECO:0000313" key="1">
    <source>
        <dbReference type="EMBL" id="GAH10892.1"/>
    </source>
</evidence>
<comment type="caution">
    <text evidence="1">The sequence shown here is derived from an EMBL/GenBank/DDBJ whole genome shotgun (WGS) entry which is preliminary data.</text>
</comment>
<feature type="non-terminal residue" evidence="1">
    <location>
        <position position="87"/>
    </location>
</feature>
<gene>
    <name evidence="1" type="ORF">S01H4_57908</name>
</gene>
<reference evidence="1" key="1">
    <citation type="journal article" date="2014" name="Front. Microbiol.">
        <title>High frequency of phylogenetically diverse reductive dehalogenase-homologous genes in deep subseafloor sedimentary metagenomes.</title>
        <authorList>
            <person name="Kawai M."/>
            <person name="Futagami T."/>
            <person name="Toyoda A."/>
            <person name="Takaki Y."/>
            <person name="Nishi S."/>
            <person name="Hori S."/>
            <person name="Arai W."/>
            <person name="Tsubouchi T."/>
            <person name="Morono Y."/>
            <person name="Uchiyama I."/>
            <person name="Ito T."/>
            <person name="Fujiyama A."/>
            <person name="Inagaki F."/>
            <person name="Takami H."/>
        </authorList>
    </citation>
    <scope>NUCLEOTIDE SEQUENCE</scope>
    <source>
        <strain evidence="1">Expedition CK06-06</strain>
    </source>
</reference>
<proteinExistence type="predicted"/>
<accession>X1CSW8</accession>
<protein>
    <submittedName>
        <fullName evidence="1">Uncharacterized protein</fullName>
    </submittedName>
</protein>
<sequence length="87" mass="10096">MQRGQIYNPNVELFYQAPNLRTFNFDFVFSPKSQDEATTVNNIIKEFKVWSSPEENGGMYKVPCVWEVTYMTGSEQNKNMNAFKKAA</sequence>